<proteinExistence type="predicted"/>
<name>A0A9P8TQ28_WICPI</name>
<reference evidence="1" key="1">
    <citation type="journal article" date="2021" name="Open Biol.">
        <title>Shared evolutionary footprints suggest mitochondrial oxidative damage underlies multiple complex I losses in fungi.</title>
        <authorList>
            <person name="Schikora-Tamarit M.A."/>
            <person name="Marcet-Houben M."/>
            <person name="Nosek J."/>
            <person name="Gabaldon T."/>
        </authorList>
    </citation>
    <scope>NUCLEOTIDE SEQUENCE</scope>
    <source>
        <strain evidence="1">CBS2887</strain>
    </source>
</reference>
<protein>
    <submittedName>
        <fullName evidence="1">Uncharacterized protein</fullName>
    </submittedName>
</protein>
<feature type="non-terminal residue" evidence="1">
    <location>
        <position position="1"/>
    </location>
</feature>
<dbReference type="EMBL" id="JAEUBG010001406">
    <property type="protein sequence ID" value="KAH3686481.1"/>
    <property type="molecule type" value="Genomic_DNA"/>
</dbReference>
<sequence length="76" mass="8666">DEVREIPAEDSQASTEDLTEVIDKVDKLSVEDHLSQEFSDAEDEGEWITPENLIEEMMKDENEKVESSADIQKVKV</sequence>
<reference evidence="1" key="2">
    <citation type="submission" date="2021-01" db="EMBL/GenBank/DDBJ databases">
        <authorList>
            <person name="Schikora-Tamarit M.A."/>
        </authorList>
    </citation>
    <scope>NUCLEOTIDE SEQUENCE</scope>
    <source>
        <strain evidence="1">CBS2887</strain>
    </source>
</reference>
<organism evidence="1 2">
    <name type="scientific">Wickerhamomyces pijperi</name>
    <name type="common">Yeast</name>
    <name type="synonym">Pichia pijperi</name>
    <dbReference type="NCBI Taxonomy" id="599730"/>
    <lineage>
        <taxon>Eukaryota</taxon>
        <taxon>Fungi</taxon>
        <taxon>Dikarya</taxon>
        <taxon>Ascomycota</taxon>
        <taxon>Saccharomycotina</taxon>
        <taxon>Saccharomycetes</taxon>
        <taxon>Phaffomycetales</taxon>
        <taxon>Wickerhamomycetaceae</taxon>
        <taxon>Wickerhamomyces</taxon>
    </lineage>
</organism>
<dbReference type="Proteomes" id="UP000774326">
    <property type="component" value="Unassembled WGS sequence"/>
</dbReference>
<comment type="caution">
    <text evidence="1">The sequence shown here is derived from an EMBL/GenBank/DDBJ whole genome shotgun (WGS) entry which is preliminary data.</text>
</comment>
<accession>A0A9P8TQ28</accession>
<gene>
    <name evidence="1" type="ORF">WICPIJ_002542</name>
</gene>
<feature type="non-terminal residue" evidence="1">
    <location>
        <position position="76"/>
    </location>
</feature>
<evidence type="ECO:0000313" key="2">
    <source>
        <dbReference type="Proteomes" id="UP000774326"/>
    </source>
</evidence>
<evidence type="ECO:0000313" key="1">
    <source>
        <dbReference type="EMBL" id="KAH3686481.1"/>
    </source>
</evidence>
<keyword evidence="2" id="KW-1185">Reference proteome</keyword>
<dbReference type="AlphaFoldDB" id="A0A9P8TQ28"/>
<dbReference type="OrthoDB" id="446759at2759"/>